<dbReference type="PROSITE" id="PS51186">
    <property type="entry name" value="GNAT"/>
    <property type="match status" value="2"/>
</dbReference>
<dbReference type="eggNOG" id="COG0456">
    <property type="taxonomic scope" value="Bacteria"/>
</dbReference>
<organism evidence="3 4">
    <name type="scientific">Evansella cellulosilytica (strain ATCC 21833 / DSM 2522 / FERM P-1141 / JCM 9156 / N-4)</name>
    <name type="common">Bacillus cellulosilyticus</name>
    <dbReference type="NCBI Taxonomy" id="649639"/>
    <lineage>
        <taxon>Bacteria</taxon>
        <taxon>Bacillati</taxon>
        <taxon>Bacillota</taxon>
        <taxon>Bacilli</taxon>
        <taxon>Bacillales</taxon>
        <taxon>Bacillaceae</taxon>
        <taxon>Evansella</taxon>
    </lineage>
</organism>
<sequence length="462" mass="52994">MVNEKIIYEKCESRHSYSLRSLLTICFPSDDYSQHFFERGLKNSNNSCTYVAMKIGEVIGAITAWKTKFHPNCTYFSLVVHPLYRNIAVEAELLDQIKMQDLTYPLQTSISETNYFLKDFYEKNGFKEMRRTYLPLLHISKMKGLYESFIKKYEKTNVSIKSFKEIKEDENVTKRLILMVKDTYEQTHKKNPPGISDVHTWGELIFNEDTMLDSSYIALSESNEILAFAFMHEGENNQVLELGWRGTKGVNNANLLLLLTAMQINDANSKGYECIEAEVDSTDPYSLEMLKVFPFSTTPSLITYQLSNVENAMNIRRLAKTEKPPMQLLLLADPSERMVEDYLKRGNCYIAEINNQAIGVYVLLSSGPHTVELVNVAVDPKHQGQGIGRRLVMDAIKIAKSKGYKSIEVGTGNSSIGQLALYQKCGFRITTIEKDYFMTHYNEEIFENGIQCRDMIRLSREI</sequence>
<dbReference type="AlphaFoldDB" id="E6TWJ7"/>
<proteinExistence type="predicted"/>
<dbReference type="HOGENOM" id="CLU_591413_0_0_9"/>
<keyword evidence="1 3" id="KW-0808">Transferase</keyword>
<name>E6TWJ7_EVAC2</name>
<dbReference type="Proteomes" id="UP000001401">
    <property type="component" value="Chromosome"/>
</dbReference>
<dbReference type="InterPro" id="IPR016181">
    <property type="entry name" value="Acyl_CoA_acyltransferase"/>
</dbReference>
<dbReference type="PANTHER" id="PTHR13947">
    <property type="entry name" value="GNAT FAMILY N-ACETYLTRANSFERASE"/>
    <property type="match status" value="1"/>
</dbReference>
<dbReference type="CDD" id="cd04301">
    <property type="entry name" value="NAT_SF"/>
    <property type="match status" value="1"/>
</dbReference>
<keyword evidence="4" id="KW-1185">Reference proteome</keyword>
<dbReference type="InterPro" id="IPR050769">
    <property type="entry name" value="NAT_camello-type"/>
</dbReference>
<evidence type="ECO:0000313" key="4">
    <source>
        <dbReference type="Proteomes" id="UP000001401"/>
    </source>
</evidence>
<dbReference type="Gene3D" id="3.40.630.30">
    <property type="match status" value="2"/>
</dbReference>
<evidence type="ECO:0000313" key="3">
    <source>
        <dbReference type="EMBL" id="ADU32260.1"/>
    </source>
</evidence>
<feature type="domain" description="N-acetyltransferase" evidence="2">
    <location>
        <begin position="313"/>
        <end position="448"/>
    </location>
</feature>
<gene>
    <name evidence="3" type="ordered locus">Bcell_4029</name>
</gene>
<reference evidence="3 4" key="1">
    <citation type="submission" date="2010-12" db="EMBL/GenBank/DDBJ databases">
        <title>Complete sequence of Bacillus cellulosilyticus DSM 2522.</title>
        <authorList>
            <consortium name="US DOE Joint Genome Institute"/>
            <person name="Lucas S."/>
            <person name="Copeland A."/>
            <person name="Lapidus A."/>
            <person name="Cheng J.-F."/>
            <person name="Bruce D."/>
            <person name="Goodwin L."/>
            <person name="Pitluck S."/>
            <person name="Chertkov O."/>
            <person name="Detter J.C."/>
            <person name="Han C."/>
            <person name="Tapia R."/>
            <person name="Land M."/>
            <person name="Hauser L."/>
            <person name="Jeffries C."/>
            <person name="Kyrpides N."/>
            <person name="Ivanova N."/>
            <person name="Mikhailova N."/>
            <person name="Brumm P."/>
            <person name="Mead D."/>
            <person name="Woyke T."/>
        </authorList>
    </citation>
    <scope>NUCLEOTIDE SEQUENCE [LARGE SCALE GENOMIC DNA]</scope>
    <source>
        <strain evidence="4">ATCC 21833 / DSM 2522 / FERM P-1141 / JCM 9156 / N-4</strain>
    </source>
</reference>
<dbReference type="STRING" id="649639.Bcell_4029"/>
<dbReference type="EMBL" id="CP002394">
    <property type="protein sequence ID" value="ADU32260.1"/>
    <property type="molecule type" value="Genomic_DNA"/>
</dbReference>
<evidence type="ECO:0000259" key="2">
    <source>
        <dbReference type="PROSITE" id="PS51186"/>
    </source>
</evidence>
<feature type="domain" description="N-acetyltransferase" evidence="2">
    <location>
        <begin position="6"/>
        <end position="146"/>
    </location>
</feature>
<accession>E6TWJ7</accession>
<dbReference type="Pfam" id="PF13508">
    <property type="entry name" value="Acetyltransf_7"/>
    <property type="match status" value="1"/>
</dbReference>
<dbReference type="KEGG" id="bco:Bcell_4029"/>
<dbReference type="InterPro" id="IPR000182">
    <property type="entry name" value="GNAT_dom"/>
</dbReference>
<dbReference type="PANTHER" id="PTHR13947:SF37">
    <property type="entry name" value="LD18367P"/>
    <property type="match status" value="1"/>
</dbReference>
<dbReference type="Pfam" id="PF00583">
    <property type="entry name" value="Acetyltransf_1"/>
    <property type="match status" value="1"/>
</dbReference>
<dbReference type="GO" id="GO:0008080">
    <property type="term" value="F:N-acetyltransferase activity"/>
    <property type="evidence" value="ECO:0007669"/>
    <property type="project" value="InterPro"/>
</dbReference>
<evidence type="ECO:0000256" key="1">
    <source>
        <dbReference type="ARBA" id="ARBA00022679"/>
    </source>
</evidence>
<protein>
    <submittedName>
        <fullName evidence="3">GCN5-related N-acetyltransferase</fullName>
    </submittedName>
</protein>
<dbReference type="SUPFAM" id="SSF55729">
    <property type="entry name" value="Acyl-CoA N-acyltransferases (Nat)"/>
    <property type="match status" value="2"/>
</dbReference>